<dbReference type="VEuPathDB" id="FungiDB:HMPREF1541_11004"/>
<evidence type="ECO:0000256" key="1">
    <source>
        <dbReference type="SAM" id="MobiDB-lite"/>
    </source>
</evidence>
<feature type="region of interest" description="Disordered" evidence="1">
    <location>
        <begin position="1"/>
        <end position="93"/>
    </location>
</feature>
<dbReference type="STRING" id="1220924.W2S775"/>
<dbReference type="InParanoid" id="W2S775"/>
<feature type="compositionally biased region" description="Low complexity" evidence="1">
    <location>
        <begin position="61"/>
        <end position="74"/>
    </location>
</feature>
<protein>
    <recommendedName>
        <fullName evidence="4">Chromosome transmission fidelity protein 4</fullName>
    </recommendedName>
</protein>
<evidence type="ECO:0008006" key="4">
    <source>
        <dbReference type="Google" id="ProtNLM"/>
    </source>
</evidence>
<dbReference type="Proteomes" id="UP000030752">
    <property type="component" value="Unassembled WGS sequence"/>
</dbReference>
<dbReference type="eggNOG" id="ENOG502S29P">
    <property type="taxonomic scope" value="Eukaryota"/>
</dbReference>
<dbReference type="EMBL" id="KB822717">
    <property type="protein sequence ID" value="ETN43873.1"/>
    <property type="molecule type" value="Genomic_DNA"/>
</dbReference>
<proteinExistence type="predicted"/>
<dbReference type="Pfam" id="PF17119">
    <property type="entry name" value="MMU163"/>
    <property type="match status" value="2"/>
</dbReference>
<dbReference type="GeneID" id="19978343"/>
<keyword evidence="3" id="KW-1185">Reference proteome</keyword>
<sequence>MTSVPMRKLPAPSVARTTLSRTLQSQSWRPSHIPPSPRSNPPSRALAQVRPEPLHELWFTSSAPRQSPSSSVLSENHGPDSTNSDHPPPSERTLALGRTLRTLSPLLPNILTVPLPPSIISPSVTLHLFPSTHPHLPVVKGRVAYRAALFTAPVAWGTVPLVGNVKLRIVSEKMVRTGYGADATRDLDGDAGEEKLVVRWVTEAKTNGHTSTPAASASTSAHDTNASLSTLLGGSQRLSTNNDNQFSGLFIFTFDAKGRVASHTIEHADEDSGYDRTSRVVTVADWLLGKARGKRAEEADLVPGLGVAAGGGGLAQLVRLAREERAKDRWVGGKLW</sequence>
<dbReference type="AlphaFoldDB" id="W2S775"/>
<name>W2S775_CYPE1</name>
<feature type="compositionally biased region" description="Polar residues" evidence="1">
    <location>
        <begin position="15"/>
        <end position="26"/>
    </location>
</feature>
<accession>W2S775</accession>
<dbReference type="RefSeq" id="XP_008713895.1">
    <property type="nucleotide sequence ID" value="XM_008715673.1"/>
</dbReference>
<dbReference type="OrthoDB" id="5329385at2759"/>
<dbReference type="InterPro" id="IPR031342">
    <property type="entry name" value="Mug163-like"/>
</dbReference>
<evidence type="ECO:0000313" key="2">
    <source>
        <dbReference type="EMBL" id="ETN43873.1"/>
    </source>
</evidence>
<organism evidence="2 3">
    <name type="scientific">Cyphellophora europaea (strain CBS 101466)</name>
    <name type="common">Phialophora europaea</name>
    <dbReference type="NCBI Taxonomy" id="1220924"/>
    <lineage>
        <taxon>Eukaryota</taxon>
        <taxon>Fungi</taxon>
        <taxon>Dikarya</taxon>
        <taxon>Ascomycota</taxon>
        <taxon>Pezizomycotina</taxon>
        <taxon>Eurotiomycetes</taxon>
        <taxon>Chaetothyriomycetidae</taxon>
        <taxon>Chaetothyriales</taxon>
        <taxon>Cyphellophoraceae</taxon>
        <taxon>Cyphellophora</taxon>
    </lineage>
</organism>
<gene>
    <name evidence="2" type="ORF">HMPREF1541_11004</name>
</gene>
<evidence type="ECO:0000313" key="3">
    <source>
        <dbReference type="Proteomes" id="UP000030752"/>
    </source>
</evidence>
<dbReference type="HOGENOM" id="CLU_053544_1_0_1"/>
<reference evidence="2 3" key="1">
    <citation type="submission" date="2013-03" db="EMBL/GenBank/DDBJ databases">
        <title>The Genome Sequence of Phialophora europaea CBS 101466.</title>
        <authorList>
            <consortium name="The Broad Institute Genomics Platform"/>
            <person name="Cuomo C."/>
            <person name="de Hoog S."/>
            <person name="Gorbushina A."/>
            <person name="Walker B."/>
            <person name="Young S.K."/>
            <person name="Zeng Q."/>
            <person name="Gargeya S."/>
            <person name="Fitzgerald M."/>
            <person name="Haas B."/>
            <person name="Abouelleil A."/>
            <person name="Allen A.W."/>
            <person name="Alvarado L."/>
            <person name="Arachchi H.M."/>
            <person name="Berlin A.M."/>
            <person name="Chapman S.B."/>
            <person name="Gainer-Dewar J."/>
            <person name="Goldberg J."/>
            <person name="Griggs A."/>
            <person name="Gujja S."/>
            <person name="Hansen M."/>
            <person name="Howarth C."/>
            <person name="Imamovic A."/>
            <person name="Ireland A."/>
            <person name="Larimer J."/>
            <person name="McCowan C."/>
            <person name="Murphy C."/>
            <person name="Pearson M."/>
            <person name="Poon T.W."/>
            <person name="Priest M."/>
            <person name="Roberts A."/>
            <person name="Saif S."/>
            <person name="Shea T."/>
            <person name="Sisk P."/>
            <person name="Sykes S."/>
            <person name="Wortman J."/>
            <person name="Nusbaum C."/>
            <person name="Birren B."/>
        </authorList>
    </citation>
    <scope>NUCLEOTIDE SEQUENCE [LARGE SCALE GENOMIC DNA]</scope>
    <source>
        <strain evidence="2 3">CBS 101466</strain>
    </source>
</reference>